<keyword evidence="2" id="KW-0175">Coiled coil</keyword>
<dbReference type="Proteomes" id="UP001558713">
    <property type="component" value="Unassembled WGS sequence"/>
</dbReference>
<organism evidence="4 5">
    <name type="scientific">Cardamine amara subsp. amara</name>
    <dbReference type="NCBI Taxonomy" id="228776"/>
    <lineage>
        <taxon>Eukaryota</taxon>
        <taxon>Viridiplantae</taxon>
        <taxon>Streptophyta</taxon>
        <taxon>Embryophyta</taxon>
        <taxon>Tracheophyta</taxon>
        <taxon>Spermatophyta</taxon>
        <taxon>Magnoliopsida</taxon>
        <taxon>eudicotyledons</taxon>
        <taxon>Gunneridae</taxon>
        <taxon>Pentapetalae</taxon>
        <taxon>rosids</taxon>
        <taxon>malvids</taxon>
        <taxon>Brassicales</taxon>
        <taxon>Brassicaceae</taxon>
        <taxon>Cardamineae</taxon>
        <taxon>Cardamine</taxon>
    </lineage>
</organism>
<name>A0ABD1C601_CARAN</name>
<evidence type="ECO:0000313" key="4">
    <source>
        <dbReference type="EMBL" id="KAL1224860.1"/>
    </source>
</evidence>
<gene>
    <name evidence="4" type="ORF">V5N11_015638</name>
</gene>
<dbReference type="PANTHER" id="PTHR31301">
    <property type="entry name" value="LOB DOMAIN-CONTAINING PROTEIN 4-RELATED"/>
    <property type="match status" value="1"/>
</dbReference>
<comment type="caution">
    <text evidence="4">The sequence shown here is derived from an EMBL/GenBank/DDBJ whole genome shotgun (WGS) entry which is preliminary data.</text>
</comment>
<accession>A0ABD1C601</accession>
<proteinExistence type="inferred from homology"/>
<dbReference type="PANTHER" id="PTHR31301:SF103">
    <property type="entry name" value="LOB DOMAIN-CONTAINING PROTEIN 5-RELATED"/>
    <property type="match status" value="1"/>
</dbReference>
<dbReference type="Pfam" id="PF03195">
    <property type="entry name" value="LOB"/>
    <property type="match status" value="1"/>
</dbReference>
<comment type="similarity">
    <text evidence="1">Belongs to the LOB domain-containing protein family.</text>
</comment>
<dbReference type="InterPro" id="IPR004883">
    <property type="entry name" value="LOB"/>
</dbReference>
<dbReference type="EMBL" id="JBANAX010000046">
    <property type="protein sequence ID" value="KAL1224860.1"/>
    <property type="molecule type" value="Genomic_DNA"/>
</dbReference>
<sequence>MNANRAPCAFCKTKNKRCPKNCEFAPYFPAERRASYESANKIFGSNKIKRMMMLAGEADKHMLATSILKEGDAWTNDSMRGGYGEIQNLLQQIELRRAYLRELEEKINDEKEKTRLHL</sequence>
<keyword evidence="5" id="KW-1185">Reference proteome</keyword>
<feature type="coiled-coil region" evidence="2">
    <location>
        <begin position="86"/>
        <end position="113"/>
    </location>
</feature>
<reference evidence="4 5" key="1">
    <citation type="submission" date="2024-04" db="EMBL/GenBank/DDBJ databases">
        <title>Genome assembly C_amara_ONT_v2.</title>
        <authorList>
            <person name="Yant L."/>
            <person name="Moore C."/>
            <person name="Slenker M."/>
        </authorList>
    </citation>
    <scope>NUCLEOTIDE SEQUENCE [LARGE SCALE GENOMIC DNA]</scope>
    <source>
        <tissue evidence="4">Leaf</tissue>
    </source>
</reference>
<protein>
    <submittedName>
        <fullName evidence="4">LOB domain-containing protein 9</fullName>
    </submittedName>
</protein>
<evidence type="ECO:0000256" key="2">
    <source>
        <dbReference type="SAM" id="Coils"/>
    </source>
</evidence>
<evidence type="ECO:0000256" key="1">
    <source>
        <dbReference type="ARBA" id="ARBA00005474"/>
    </source>
</evidence>
<feature type="domain" description="LOB" evidence="3">
    <location>
        <begin position="6"/>
        <end position="107"/>
    </location>
</feature>
<evidence type="ECO:0000259" key="3">
    <source>
        <dbReference type="PROSITE" id="PS50891"/>
    </source>
</evidence>
<evidence type="ECO:0000313" key="5">
    <source>
        <dbReference type="Proteomes" id="UP001558713"/>
    </source>
</evidence>
<dbReference type="AlphaFoldDB" id="A0ABD1C601"/>
<dbReference type="PROSITE" id="PS50891">
    <property type="entry name" value="LOB"/>
    <property type="match status" value="1"/>
</dbReference>